<dbReference type="PANTHER" id="PTHR45825">
    <property type="entry name" value="GRANULE-BOUND STARCH SYNTHASE 1, CHLOROPLASTIC/AMYLOPLASTIC"/>
    <property type="match status" value="1"/>
</dbReference>
<evidence type="ECO:0000259" key="8">
    <source>
        <dbReference type="Pfam" id="PF00534"/>
    </source>
</evidence>
<comment type="caution">
    <text evidence="10">The sequence shown here is derived from an EMBL/GenBank/DDBJ whole genome shotgun (WGS) entry which is preliminary data.</text>
</comment>
<accession>A0A3E2BQ75</accession>
<dbReference type="AlphaFoldDB" id="A0A3E2BQ75"/>
<proteinExistence type="inferred from homology"/>
<evidence type="ECO:0000256" key="2">
    <source>
        <dbReference type="ARBA" id="ARBA00002764"/>
    </source>
</evidence>
<dbReference type="InterPro" id="IPR001296">
    <property type="entry name" value="Glyco_trans_1"/>
</dbReference>
<keyword evidence="5 7" id="KW-0808">Transferase</keyword>
<organism evidence="10 11">
    <name type="scientific">Candidatus Saccharicenans subterraneus</name>
    <dbReference type="NCBI Taxonomy" id="2508984"/>
    <lineage>
        <taxon>Bacteria</taxon>
        <taxon>Candidatus Aminicenantota</taxon>
        <taxon>Candidatus Aminicenantia</taxon>
        <taxon>Candidatus Aminicenantales</taxon>
        <taxon>Candidatus Saccharicenantaceae</taxon>
        <taxon>Candidatus Saccharicenans</taxon>
    </lineage>
</organism>
<dbReference type="UniPathway" id="UPA00164"/>
<evidence type="ECO:0000256" key="3">
    <source>
        <dbReference type="ARBA" id="ARBA00010281"/>
    </source>
</evidence>
<evidence type="ECO:0000313" key="11">
    <source>
        <dbReference type="Proteomes" id="UP000257323"/>
    </source>
</evidence>
<name>A0A3E2BQ75_9BACT</name>
<dbReference type="SUPFAM" id="SSF53756">
    <property type="entry name" value="UDP-Glycosyltransferase/glycogen phosphorylase"/>
    <property type="match status" value="1"/>
</dbReference>
<comment type="function">
    <text evidence="2 7">Synthesizes alpha-1,4-glucan chains using ADP-glucose.</text>
</comment>
<comment type="catalytic activity">
    <reaction evidence="1 7">
        <text>[(1-&gt;4)-alpha-D-glucosyl](n) + ADP-alpha-D-glucose = [(1-&gt;4)-alpha-D-glucosyl](n+1) + ADP + H(+)</text>
        <dbReference type="Rhea" id="RHEA:18189"/>
        <dbReference type="Rhea" id="RHEA-COMP:9584"/>
        <dbReference type="Rhea" id="RHEA-COMP:9587"/>
        <dbReference type="ChEBI" id="CHEBI:15378"/>
        <dbReference type="ChEBI" id="CHEBI:15444"/>
        <dbReference type="ChEBI" id="CHEBI:57498"/>
        <dbReference type="ChEBI" id="CHEBI:456216"/>
        <dbReference type="EC" id="2.4.1.21"/>
    </reaction>
</comment>
<feature type="domain" description="Glycosyl transferase family 1" evidence="8">
    <location>
        <begin position="299"/>
        <end position="444"/>
    </location>
</feature>
<evidence type="ECO:0000256" key="6">
    <source>
        <dbReference type="ARBA" id="ARBA00023056"/>
    </source>
</evidence>
<dbReference type="Gene3D" id="3.40.50.2000">
    <property type="entry name" value="Glycogen Phosphorylase B"/>
    <property type="match status" value="2"/>
</dbReference>
<dbReference type="GO" id="GO:0004373">
    <property type="term" value="F:alpha-1,4-glucan glucosyltransferase (UDP-glucose donor) activity"/>
    <property type="evidence" value="ECO:0007669"/>
    <property type="project" value="InterPro"/>
</dbReference>
<dbReference type="Pfam" id="PF00534">
    <property type="entry name" value="Glycos_transf_1"/>
    <property type="match status" value="1"/>
</dbReference>
<comment type="similarity">
    <text evidence="3 7">Belongs to the glycosyltransferase 1 family. Bacterial/plant glycogen synthase subfamily.</text>
</comment>
<dbReference type="EMBL" id="QUAH01000001">
    <property type="protein sequence ID" value="RFT16930.1"/>
    <property type="molecule type" value="Genomic_DNA"/>
</dbReference>
<reference evidence="10 11" key="1">
    <citation type="submission" date="2018-08" db="EMBL/GenBank/DDBJ databases">
        <title>Genome analysis of the thermophilic bacterium of the candidate phylum Aminicenantes from deep subsurface aquifer revealed its physiology and ecological role.</title>
        <authorList>
            <person name="Kadnikov V.V."/>
            <person name="Mardanov A.V."/>
            <person name="Beletsky A.V."/>
            <person name="Karnachuk O.V."/>
            <person name="Ravin N.V."/>
        </authorList>
    </citation>
    <scope>NUCLEOTIDE SEQUENCE [LARGE SCALE GENOMIC DNA]</scope>
    <source>
        <strain evidence="10">BY38</strain>
    </source>
</reference>
<keyword evidence="4 7" id="KW-0328">Glycosyltransferase</keyword>
<sequence length="489" mass="54440">MVDKLRIAMVTPELAPYARSGELAEAVSGLARFLARSGLEVSIFLPNYRRPEIESLSKKVIVEDLQVPVGEKKLPATVCRAEQGRLVLYLVDQPKYFHRDHIYGSPQGDYPDNAERFIFFNRAVCEFLAGTRLKFNLIHCHNWPASLVPMLLKSAFQKKPSLRETACVLTIHNFSYQGEFPAESLSLTGLDWNYLNSHQLAFKGKFSFLKAGILFADVVNTVSRTYRDEVLAHRPDICSFFSRKSKPLYSLRNGIDDEEWNPATDPHLPANFSLEDPSGKAVCKQQLQKDLQLAGGESLPLVAVVGYLTRLKGIDLVLKTVSSLLSSGCQLVVAGQGEEKYENALAELQTVHRGRLAYRPEFSAALYHQVLAGADLLLMPSLEEPGGLTVMHGLRYGTVPVARATGGLRETVQPFSPADGTGTGFIFEEYSEEAMLQAIQQALLTYASPELWPRVRANCLRADNSWSNLVRKYKLLYRKALNLNSGGNK</sequence>
<dbReference type="GO" id="GO:0005978">
    <property type="term" value="P:glycogen biosynthetic process"/>
    <property type="evidence" value="ECO:0007669"/>
    <property type="project" value="UniProtKB-UniRule"/>
</dbReference>
<evidence type="ECO:0000256" key="1">
    <source>
        <dbReference type="ARBA" id="ARBA00001478"/>
    </source>
</evidence>
<dbReference type="Proteomes" id="UP000257323">
    <property type="component" value="Unassembled WGS sequence"/>
</dbReference>
<dbReference type="CDD" id="cd03791">
    <property type="entry name" value="GT5_Glycogen_synthase_DULL1-like"/>
    <property type="match status" value="1"/>
</dbReference>
<dbReference type="InterPro" id="IPR013534">
    <property type="entry name" value="Starch_synth_cat_dom"/>
</dbReference>
<evidence type="ECO:0000256" key="4">
    <source>
        <dbReference type="ARBA" id="ARBA00022676"/>
    </source>
</evidence>
<gene>
    <name evidence="7" type="primary">glgA</name>
    <name evidence="10" type="ORF">OP8BY_0872</name>
</gene>
<dbReference type="EC" id="2.4.1.21" evidence="7"/>
<protein>
    <recommendedName>
        <fullName evidence="7">Glycogen synthase</fullName>
        <ecNumber evidence="7">2.4.1.21</ecNumber>
    </recommendedName>
    <alternativeName>
        <fullName evidence="7">Starch [bacterial glycogen] synthase</fullName>
    </alternativeName>
</protein>
<keyword evidence="6 7" id="KW-0320">Glycogen biosynthesis</keyword>
<evidence type="ECO:0000259" key="9">
    <source>
        <dbReference type="Pfam" id="PF08323"/>
    </source>
</evidence>
<dbReference type="Pfam" id="PF08323">
    <property type="entry name" value="Glyco_transf_5"/>
    <property type="match status" value="1"/>
</dbReference>
<feature type="domain" description="Starch synthase catalytic" evidence="9">
    <location>
        <begin position="6"/>
        <end position="233"/>
    </location>
</feature>
<evidence type="ECO:0000313" key="10">
    <source>
        <dbReference type="EMBL" id="RFT16930.1"/>
    </source>
</evidence>
<feature type="binding site" evidence="7">
    <location>
        <position position="19"/>
    </location>
    <ligand>
        <name>ADP-alpha-D-glucose</name>
        <dbReference type="ChEBI" id="CHEBI:57498"/>
    </ligand>
</feature>
<dbReference type="InterPro" id="IPR011835">
    <property type="entry name" value="GS/SS"/>
</dbReference>
<comment type="pathway">
    <text evidence="7">Glycan biosynthesis; glycogen biosynthesis.</text>
</comment>
<evidence type="ECO:0000256" key="7">
    <source>
        <dbReference type="HAMAP-Rule" id="MF_00484"/>
    </source>
</evidence>
<dbReference type="NCBIfam" id="TIGR02095">
    <property type="entry name" value="glgA"/>
    <property type="match status" value="1"/>
</dbReference>
<evidence type="ECO:0000256" key="5">
    <source>
        <dbReference type="ARBA" id="ARBA00022679"/>
    </source>
</evidence>
<dbReference type="GO" id="GO:0009011">
    <property type="term" value="F:alpha-1,4-glucan glucosyltransferase (ADP-glucose donor) activity"/>
    <property type="evidence" value="ECO:0007669"/>
    <property type="project" value="UniProtKB-UniRule"/>
</dbReference>
<dbReference type="HAMAP" id="MF_00484">
    <property type="entry name" value="Glycogen_synth"/>
    <property type="match status" value="1"/>
</dbReference>
<dbReference type="PANTHER" id="PTHR45825:SF11">
    <property type="entry name" value="ALPHA AMYLASE DOMAIN-CONTAINING PROTEIN"/>
    <property type="match status" value="1"/>
</dbReference>